<evidence type="ECO:0000256" key="1">
    <source>
        <dbReference type="SAM" id="SignalP"/>
    </source>
</evidence>
<name>A0A258HL15_9CAUL</name>
<comment type="caution">
    <text evidence="2">The sequence shown here is derived from an EMBL/GenBank/DDBJ whole genome shotgun (WGS) entry which is preliminary data.</text>
</comment>
<proteinExistence type="predicted"/>
<sequence length="174" mass="18190">MLRRPQLLTFVFCAALAAACSPRTEATAETGTAEPQALTAAHVADLIAADGAAHTVAVLTGPADPTGIQKVFDGMATGDPAWLALVPAIAPETDGEYAEGLNYALSQALVHNAAGVLALIPEHGSYYFVCADADHETARPLVAAITERSLRASRDRCLQYMDADEQELEALEAA</sequence>
<feature type="chain" id="PRO_5012288178" description="Lipoprotein" evidence="1">
    <location>
        <begin position="29"/>
        <end position="174"/>
    </location>
</feature>
<accession>A0A258HL15</accession>
<keyword evidence="1" id="KW-0732">Signal</keyword>
<feature type="signal peptide" evidence="1">
    <location>
        <begin position="1"/>
        <end position="28"/>
    </location>
</feature>
<organism evidence="2 3">
    <name type="scientific">Brevundimonas subvibrioides</name>
    <dbReference type="NCBI Taxonomy" id="74313"/>
    <lineage>
        <taxon>Bacteria</taxon>
        <taxon>Pseudomonadati</taxon>
        <taxon>Pseudomonadota</taxon>
        <taxon>Alphaproteobacteria</taxon>
        <taxon>Caulobacterales</taxon>
        <taxon>Caulobacteraceae</taxon>
        <taxon>Brevundimonas</taxon>
    </lineage>
</organism>
<reference evidence="2 3" key="1">
    <citation type="submission" date="2017-03" db="EMBL/GenBank/DDBJ databases">
        <title>Lifting the veil on microbial sulfur biogeochemistry in mining wastewaters.</title>
        <authorList>
            <person name="Kantor R.S."/>
            <person name="Colenbrander Nelson T."/>
            <person name="Marshall S."/>
            <person name="Bennett D."/>
            <person name="Apte S."/>
            <person name="Camacho D."/>
            <person name="Thomas B.C."/>
            <person name="Warren L.A."/>
            <person name="Banfield J.F."/>
        </authorList>
    </citation>
    <scope>NUCLEOTIDE SEQUENCE [LARGE SCALE GENOMIC DNA]</scope>
    <source>
        <strain evidence="2">32-68-21</strain>
    </source>
</reference>
<dbReference type="PROSITE" id="PS51257">
    <property type="entry name" value="PROKAR_LIPOPROTEIN"/>
    <property type="match status" value="1"/>
</dbReference>
<gene>
    <name evidence="2" type="ORF">B7Y86_09865</name>
</gene>
<evidence type="ECO:0000313" key="2">
    <source>
        <dbReference type="EMBL" id="OYX57032.1"/>
    </source>
</evidence>
<evidence type="ECO:0000313" key="3">
    <source>
        <dbReference type="Proteomes" id="UP000216147"/>
    </source>
</evidence>
<evidence type="ECO:0008006" key="4">
    <source>
        <dbReference type="Google" id="ProtNLM"/>
    </source>
</evidence>
<dbReference type="EMBL" id="NCEQ01000007">
    <property type="protein sequence ID" value="OYX57032.1"/>
    <property type="molecule type" value="Genomic_DNA"/>
</dbReference>
<dbReference type="AlphaFoldDB" id="A0A258HL15"/>
<protein>
    <recommendedName>
        <fullName evidence="4">Lipoprotein</fullName>
    </recommendedName>
</protein>
<dbReference type="Proteomes" id="UP000216147">
    <property type="component" value="Unassembled WGS sequence"/>
</dbReference>